<dbReference type="Proteomes" id="UP000055047">
    <property type="component" value="Unassembled WGS sequence"/>
</dbReference>
<dbReference type="AlphaFoldDB" id="A0A098EGE8"/>
<name>A0A098EGE8_ANAPH</name>
<dbReference type="EMBL" id="CCXQ01000099">
    <property type="protein sequence ID" value="CEG20852.1"/>
    <property type="molecule type" value="Genomic_DNA"/>
</dbReference>
<sequence>MHTPRIFTSPGMSGYAYSGFSSKEYKDSICYAITSGAMPYDECLQAIRVCALELRSTFNEIGGLDGAFAANVRRMESFLHFLDERSTPSADPTARERVLCDMIHRFYDVLYGCVTAPCNKDVARFKDPSFVGNGAQLQIAKACGILVNAIAIANCYVRTIADASDSAIGEADEHSAFHANMALSAYVNAKFSALSRCLNSSPGSEETKRRKAILRVVRHNIELCNKVAELVDPNMLRCFRDCTGGCLDSLLAAVRSSSAECKEMVRNNESAQRRLAIARKALLGVQCHFKVYRKLAASYDFRLFKKGKYTVALVHMMGSLFSMYRGYAAAGNAEHIVASKIERCIKILFTLYRYNARRSGDLQCKAREVYADMLCVYAEINEHIRPDLLLNPHAEIRWRDAALQYCTEMMDIWKALHGRHLDVFEQPEGSPSQPSTSGLGSAGAGIGGSQASYTLPHDPRHIPDSDVQPSTSAEASSALQEAQVASHRSRTPSNDDLEPPSKRSRSA</sequence>
<evidence type="ECO:0000256" key="1">
    <source>
        <dbReference type="SAM" id="MobiDB-lite"/>
    </source>
</evidence>
<accession>A0A098EGE8</accession>
<feature type="region of interest" description="Disordered" evidence="1">
    <location>
        <begin position="424"/>
        <end position="507"/>
    </location>
</feature>
<dbReference type="RefSeq" id="WP_060757857.1">
    <property type="nucleotide sequence ID" value="NZ_CCXQ01000099.1"/>
</dbReference>
<gene>
    <name evidence="2" type="ORF">ANAPHAGO_00299</name>
</gene>
<feature type="compositionally biased region" description="Low complexity" evidence="1">
    <location>
        <begin position="470"/>
        <end position="486"/>
    </location>
</feature>
<evidence type="ECO:0000313" key="2">
    <source>
        <dbReference type="EMBL" id="CEG20852.1"/>
    </source>
</evidence>
<organism evidence="2 3">
    <name type="scientific">Anaplasma phagocytophilum</name>
    <name type="common">Ehrlichia phagocytophila</name>
    <dbReference type="NCBI Taxonomy" id="948"/>
    <lineage>
        <taxon>Bacteria</taxon>
        <taxon>Pseudomonadati</taxon>
        <taxon>Pseudomonadota</taxon>
        <taxon>Alphaproteobacteria</taxon>
        <taxon>Rickettsiales</taxon>
        <taxon>Anaplasmataceae</taxon>
        <taxon>Anaplasma</taxon>
        <taxon>phagocytophilum group</taxon>
    </lineage>
</organism>
<evidence type="ECO:0000313" key="3">
    <source>
        <dbReference type="Proteomes" id="UP000055047"/>
    </source>
</evidence>
<proteinExistence type="predicted"/>
<dbReference type="NCBIfam" id="NF047348">
    <property type="entry name" value="HGE-14_Nterm"/>
    <property type="match status" value="1"/>
</dbReference>
<reference evidence="2 3" key="1">
    <citation type="submission" date="2014-09" db="EMBL/GenBank/DDBJ databases">
        <authorList>
            <person name="Loux Valentin"/>
            <person name="Dugat Thibaut"/>
        </authorList>
    </citation>
    <scope>NUCLEOTIDE SEQUENCE [LARGE SCALE GENOMIC DNA]</scope>
    <source>
        <strain evidence="2 3">BOV-10_179</strain>
    </source>
</reference>
<protein>
    <submittedName>
        <fullName evidence="2">HGE-14 protein</fullName>
    </submittedName>
</protein>